<organism evidence="1">
    <name type="scientific">Arundo donax</name>
    <name type="common">Giant reed</name>
    <name type="synonym">Donax arundinaceus</name>
    <dbReference type="NCBI Taxonomy" id="35708"/>
    <lineage>
        <taxon>Eukaryota</taxon>
        <taxon>Viridiplantae</taxon>
        <taxon>Streptophyta</taxon>
        <taxon>Embryophyta</taxon>
        <taxon>Tracheophyta</taxon>
        <taxon>Spermatophyta</taxon>
        <taxon>Magnoliopsida</taxon>
        <taxon>Liliopsida</taxon>
        <taxon>Poales</taxon>
        <taxon>Poaceae</taxon>
        <taxon>PACMAD clade</taxon>
        <taxon>Arundinoideae</taxon>
        <taxon>Arundineae</taxon>
        <taxon>Arundo</taxon>
    </lineage>
</organism>
<dbReference type="AlphaFoldDB" id="A0A0A9GZN0"/>
<accession>A0A0A9GZN0</accession>
<dbReference type="EMBL" id="GBRH01168897">
    <property type="protein sequence ID" value="JAE28999.1"/>
    <property type="molecule type" value="Transcribed_RNA"/>
</dbReference>
<reference evidence="1" key="2">
    <citation type="journal article" date="2015" name="Data Brief">
        <title>Shoot transcriptome of the giant reed, Arundo donax.</title>
        <authorList>
            <person name="Barrero R.A."/>
            <person name="Guerrero F.D."/>
            <person name="Moolhuijzen P."/>
            <person name="Goolsby J.A."/>
            <person name="Tidwell J."/>
            <person name="Bellgard S.E."/>
            <person name="Bellgard M.I."/>
        </authorList>
    </citation>
    <scope>NUCLEOTIDE SEQUENCE</scope>
    <source>
        <tissue evidence="1">Shoot tissue taken approximately 20 cm above the soil surface</tissue>
    </source>
</reference>
<proteinExistence type="predicted"/>
<evidence type="ECO:0000313" key="1">
    <source>
        <dbReference type="EMBL" id="JAE28999.1"/>
    </source>
</evidence>
<protein>
    <submittedName>
        <fullName evidence="1">Uncharacterized protein</fullName>
    </submittedName>
</protein>
<sequence length="35" mass="4078">METVISNKPIVTHFLCISQNFRCVVINIFILQINE</sequence>
<reference evidence="1" key="1">
    <citation type="submission" date="2014-09" db="EMBL/GenBank/DDBJ databases">
        <authorList>
            <person name="Magalhaes I.L.F."/>
            <person name="Oliveira U."/>
            <person name="Santos F.R."/>
            <person name="Vidigal T.H.D.A."/>
            <person name="Brescovit A.D."/>
            <person name="Santos A.J."/>
        </authorList>
    </citation>
    <scope>NUCLEOTIDE SEQUENCE</scope>
    <source>
        <tissue evidence="1">Shoot tissue taken approximately 20 cm above the soil surface</tissue>
    </source>
</reference>
<name>A0A0A9GZN0_ARUDO</name>